<evidence type="ECO:0000259" key="1">
    <source>
        <dbReference type="PROSITE" id="PS50965"/>
    </source>
</evidence>
<reference evidence="2 3" key="1">
    <citation type="submission" date="2014-02" db="EMBL/GenBank/DDBJ databases">
        <title>Draft genome sequence of Lysinibacillus massiliensis CCUG 49529.</title>
        <authorList>
            <person name="Zhang F."/>
            <person name="Wang G."/>
            <person name="Zhang L."/>
        </authorList>
    </citation>
    <scope>NUCLEOTIDE SEQUENCE [LARGE SCALE GENOMIC DNA]</scope>
    <source>
        <strain evidence="2 3">CCUG 49529</strain>
    </source>
</reference>
<keyword evidence="3" id="KW-1185">Reference proteome</keyword>
<dbReference type="Proteomes" id="UP000030595">
    <property type="component" value="Unassembled WGS sequence"/>
</dbReference>
<dbReference type="InterPro" id="IPR011528">
    <property type="entry name" value="NERD"/>
</dbReference>
<sequence>MYFKTRTESPELLIYKSLNNRMVLSEKEKQYFSNLQKGYDGELMFDSFIEKLQSNRLVLNDLLLKSNNTTFQIDTLLIMSDTVYVIEVKNYEGDFYFEKDKLFTRSKVEIVSPLIQLSRTESLLRQLLNNLGFTIPIQSFVVFVNPEFTLYQAPMESAFILPTQILRFIKQLNAKYSKITEKHKLIAEKLLSLHLTESPFNKLPAFEYDQLKKGITCASCDSFSLKVEGRKIKCTNCEHVETITSSVIRSVKELRLLFPENKVTTSIVQDWCKIVDSKKVIRKILVDHFEKNGKFRRTYYE</sequence>
<evidence type="ECO:0000313" key="2">
    <source>
        <dbReference type="EMBL" id="KGR91219.1"/>
    </source>
</evidence>
<feature type="domain" description="NERD" evidence="1">
    <location>
        <begin position="37"/>
        <end position="147"/>
    </location>
</feature>
<proteinExistence type="predicted"/>
<name>A0A0A3J2H9_9BACL</name>
<protein>
    <submittedName>
        <fullName evidence="2">Nuclease</fullName>
    </submittedName>
</protein>
<dbReference type="AlphaFoldDB" id="A0A0A3J2H9"/>
<dbReference type="RefSeq" id="WP_036174460.1">
    <property type="nucleotide sequence ID" value="NZ_AVCZ01000009.1"/>
</dbReference>
<dbReference type="EMBL" id="JPVQ01000009">
    <property type="protein sequence ID" value="KGR91219.1"/>
    <property type="molecule type" value="Genomic_DNA"/>
</dbReference>
<dbReference type="eggNOG" id="ENOG502Z8AV">
    <property type="taxonomic scope" value="Bacteria"/>
</dbReference>
<organism evidence="2 3">
    <name type="scientific">Ureibacillus massiliensis 4400831 = CIP 108448 = CCUG 49529</name>
    <dbReference type="NCBI Taxonomy" id="1211035"/>
    <lineage>
        <taxon>Bacteria</taxon>
        <taxon>Bacillati</taxon>
        <taxon>Bacillota</taxon>
        <taxon>Bacilli</taxon>
        <taxon>Bacillales</taxon>
        <taxon>Caryophanaceae</taxon>
        <taxon>Ureibacillus</taxon>
    </lineage>
</organism>
<gene>
    <name evidence="2" type="ORF">CD30_07180</name>
</gene>
<dbReference type="Pfam" id="PF08378">
    <property type="entry name" value="NERD"/>
    <property type="match status" value="1"/>
</dbReference>
<comment type="caution">
    <text evidence="2">The sequence shown here is derived from an EMBL/GenBank/DDBJ whole genome shotgun (WGS) entry which is preliminary data.</text>
</comment>
<evidence type="ECO:0000313" key="3">
    <source>
        <dbReference type="Proteomes" id="UP000030595"/>
    </source>
</evidence>
<accession>A0A0A3J2H9</accession>
<dbReference type="PROSITE" id="PS50965">
    <property type="entry name" value="NERD"/>
    <property type="match status" value="1"/>
</dbReference>